<organism evidence="1">
    <name type="scientific">Lactobacillus delbrueckii subsp. lactis</name>
    <dbReference type="NCBI Taxonomy" id="29397"/>
    <lineage>
        <taxon>Bacteria</taxon>
        <taxon>Bacillati</taxon>
        <taxon>Bacillota</taxon>
        <taxon>Bacilli</taxon>
        <taxon>Lactobacillales</taxon>
        <taxon>Lactobacillaceae</taxon>
        <taxon>Lactobacillus</taxon>
    </lineage>
</organism>
<protein>
    <recommendedName>
        <fullName evidence="2">DUF4054 domain-containing protein</fullName>
    </recommendedName>
</protein>
<evidence type="ECO:0008006" key="2">
    <source>
        <dbReference type="Google" id="ProtNLM"/>
    </source>
</evidence>
<name>A0A3G6JEZ2_LACDL</name>
<accession>A0A3G6JEZ2</accession>
<proteinExistence type="predicted"/>
<dbReference type="AlphaFoldDB" id="A0A3G6JEZ2"/>
<dbReference type="EMBL" id="CP031023">
    <property type="protein sequence ID" value="AZA16431.1"/>
    <property type="molecule type" value="Genomic_DNA"/>
</dbReference>
<gene>
    <name evidence="1" type="ORF">DQL93_07995</name>
</gene>
<evidence type="ECO:0000313" key="1">
    <source>
        <dbReference type="EMBL" id="AZA16431.1"/>
    </source>
</evidence>
<reference evidence="1" key="1">
    <citation type="submission" date="2018-07" db="EMBL/GenBank/DDBJ databases">
        <authorList>
            <person name="Somerville V."/>
        </authorList>
    </citation>
    <scope>NUCLEOTIDE SEQUENCE</scope>
    <source>
        <strain evidence="1">NWC_2_2</strain>
    </source>
</reference>
<sequence>MKPYLTTSDFDKLGYELKKPDNFDKLLKSATVLINQICSYYDPAFAYHDLDADAKANPDSYLFRQAMAFKKAVALEMLFLEDSGYSSAYELAQGTLNSFTVGHTSMSLNGSAGQNLTVGGTGVVKSAYDLLGRYGLLFSGVASS</sequence>